<organism evidence="1 2">
    <name type="scientific">Streblomastix strix</name>
    <dbReference type="NCBI Taxonomy" id="222440"/>
    <lineage>
        <taxon>Eukaryota</taxon>
        <taxon>Metamonada</taxon>
        <taxon>Preaxostyla</taxon>
        <taxon>Oxymonadida</taxon>
        <taxon>Streblomastigidae</taxon>
        <taxon>Streblomastix</taxon>
    </lineage>
</organism>
<proteinExistence type="predicted"/>
<comment type="caution">
    <text evidence="1">The sequence shown here is derived from an EMBL/GenBank/DDBJ whole genome shotgun (WGS) entry which is preliminary data.</text>
</comment>
<accession>A0A5J4TJ52</accession>
<dbReference type="EMBL" id="SNRW01031232">
    <property type="protein sequence ID" value="KAA6357561.1"/>
    <property type="molecule type" value="Genomic_DNA"/>
</dbReference>
<sequence length="94" mass="10810">ILIETELQTTEDIQTLLAELRSARGDILKMIQLSPARSEMQNMYNILIKSSGVVKQSNVANTTQVMKDLEKLLKADNITQQQINEVVRNYQYER</sequence>
<protein>
    <submittedName>
        <fullName evidence="1">Uncharacterized protein</fullName>
    </submittedName>
</protein>
<feature type="non-terminal residue" evidence="1">
    <location>
        <position position="94"/>
    </location>
</feature>
<evidence type="ECO:0000313" key="2">
    <source>
        <dbReference type="Proteomes" id="UP000324800"/>
    </source>
</evidence>
<evidence type="ECO:0000313" key="1">
    <source>
        <dbReference type="EMBL" id="KAA6357561.1"/>
    </source>
</evidence>
<feature type="non-terminal residue" evidence="1">
    <location>
        <position position="1"/>
    </location>
</feature>
<dbReference type="Proteomes" id="UP000324800">
    <property type="component" value="Unassembled WGS sequence"/>
</dbReference>
<gene>
    <name evidence="1" type="ORF">EZS28_046912</name>
</gene>
<name>A0A5J4TJ52_9EUKA</name>
<dbReference type="AlphaFoldDB" id="A0A5J4TJ52"/>
<reference evidence="1 2" key="1">
    <citation type="submission" date="2019-03" db="EMBL/GenBank/DDBJ databases">
        <title>Single cell metagenomics reveals metabolic interactions within the superorganism composed of flagellate Streblomastix strix and complex community of Bacteroidetes bacteria on its surface.</title>
        <authorList>
            <person name="Treitli S.C."/>
            <person name="Kolisko M."/>
            <person name="Husnik F."/>
            <person name="Keeling P."/>
            <person name="Hampl V."/>
        </authorList>
    </citation>
    <scope>NUCLEOTIDE SEQUENCE [LARGE SCALE GENOMIC DNA]</scope>
    <source>
        <strain evidence="1">ST1C</strain>
    </source>
</reference>